<evidence type="ECO:0000313" key="1">
    <source>
        <dbReference type="EMBL" id="KYB45340.1"/>
    </source>
</evidence>
<accession>A0A656Z3T3</accession>
<proteinExistence type="predicted"/>
<reference evidence="1" key="1">
    <citation type="submission" date="2016-02" db="EMBL/GenBank/DDBJ databases">
        <title>Genomic sequences of Ochrobactrum anthropi.</title>
        <authorList>
            <person name="Chudasama K.S."/>
            <person name="Thaker V.S."/>
        </authorList>
    </citation>
    <scope>NUCLEOTIDE SEQUENCE [LARGE SCALE GENOMIC DNA]</scope>
    <source>
        <strain evidence="1">SUBG007</strain>
    </source>
</reference>
<gene>
    <name evidence="1" type="ORF">AB664_01125</name>
</gene>
<name>A0A656Z3T3_BRUAN</name>
<dbReference type="EMBL" id="LUAY01005447">
    <property type="protein sequence ID" value="KYB45340.1"/>
    <property type="molecule type" value="Genomic_DNA"/>
</dbReference>
<sequence>MRRIWQLLQRSFLAFVSIRVNKAFDIAEALPAERTGKDQEWSALAASPARYSVHPTTAK</sequence>
<organism evidence="1">
    <name type="scientific">Brucella anthropi</name>
    <name type="common">Ochrobactrum anthropi</name>
    <dbReference type="NCBI Taxonomy" id="529"/>
    <lineage>
        <taxon>Bacteria</taxon>
        <taxon>Pseudomonadati</taxon>
        <taxon>Pseudomonadota</taxon>
        <taxon>Alphaproteobacteria</taxon>
        <taxon>Hyphomicrobiales</taxon>
        <taxon>Brucellaceae</taxon>
        <taxon>Brucella/Ochrobactrum group</taxon>
        <taxon>Brucella</taxon>
    </lineage>
</organism>
<comment type="caution">
    <text evidence="1">The sequence shown here is derived from an EMBL/GenBank/DDBJ whole genome shotgun (WGS) entry which is preliminary data.</text>
</comment>
<dbReference type="AlphaFoldDB" id="A0A656Z3T3"/>
<protein>
    <submittedName>
        <fullName evidence="1">Uncharacterized protein</fullName>
    </submittedName>
</protein>